<sequence length="144" mass="15462">MLQVIFRRAPHHEGVSVAGPPGCRYRDFFSPGEVVAGDGTGRVHDVFRRAGGNHLAPVYARARADIHDVIGSEHSVFVVFYHQKGVSQVPQVLHGGKQQVVVPLMEADGGFIQNIENSHEGGADLGGQADALAFSARERTRLAA</sequence>
<accession>A0A644X355</accession>
<proteinExistence type="predicted"/>
<protein>
    <submittedName>
        <fullName evidence="1">Uncharacterized protein</fullName>
    </submittedName>
</protein>
<dbReference type="AlphaFoldDB" id="A0A644X355"/>
<reference evidence="1" key="1">
    <citation type="submission" date="2019-08" db="EMBL/GenBank/DDBJ databases">
        <authorList>
            <person name="Kucharzyk K."/>
            <person name="Murdoch R.W."/>
            <person name="Higgins S."/>
            <person name="Loffler F."/>
        </authorList>
    </citation>
    <scope>NUCLEOTIDE SEQUENCE</scope>
</reference>
<name>A0A644X355_9ZZZZ</name>
<gene>
    <name evidence="1" type="ORF">SDC9_56546</name>
</gene>
<evidence type="ECO:0000313" key="1">
    <source>
        <dbReference type="EMBL" id="MPM10218.1"/>
    </source>
</evidence>
<dbReference type="AntiFam" id="ANF00159">
    <property type="entry name" value="Shadow ORF (opposite uvrA)"/>
</dbReference>
<organism evidence="1">
    <name type="scientific">bioreactor metagenome</name>
    <dbReference type="NCBI Taxonomy" id="1076179"/>
    <lineage>
        <taxon>unclassified sequences</taxon>
        <taxon>metagenomes</taxon>
        <taxon>ecological metagenomes</taxon>
    </lineage>
</organism>
<comment type="caution">
    <text evidence="1">The sequence shown here is derived from an EMBL/GenBank/DDBJ whole genome shotgun (WGS) entry which is preliminary data.</text>
</comment>
<dbReference type="EMBL" id="VSSQ01001666">
    <property type="protein sequence ID" value="MPM10218.1"/>
    <property type="molecule type" value="Genomic_DNA"/>
</dbReference>